<dbReference type="Proteomes" id="UP001165289">
    <property type="component" value="Unassembled WGS sequence"/>
</dbReference>
<evidence type="ECO:0000256" key="6">
    <source>
        <dbReference type="ARBA" id="ARBA00022989"/>
    </source>
</evidence>
<accession>A0AAV7JEW8</accession>
<comment type="similarity">
    <text evidence="2">Belongs to the galactose-3-O-sulfotransferase family.</text>
</comment>
<reference evidence="11 12" key="1">
    <citation type="journal article" date="2023" name="BMC Biol.">
        <title>The compact genome of the sponge Oopsacas minuta (Hexactinellida) is lacking key metazoan core genes.</title>
        <authorList>
            <person name="Santini S."/>
            <person name="Schenkelaars Q."/>
            <person name="Jourda C."/>
            <person name="Duchesne M."/>
            <person name="Belahbib H."/>
            <person name="Rocher C."/>
            <person name="Selva M."/>
            <person name="Riesgo A."/>
            <person name="Vervoort M."/>
            <person name="Leys S.P."/>
            <person name="Kodjabachian L."/>
            <person name="Le Bivic A."/>
            <person name="Borchiellini C."/>
            <person name="Claverie J.M."/>
            <person name="Renard E."/>
        </authorList>
    </citation>
    <scope>NUCLEOTIDE SEQUENCE [LARGE SCALE GENOMIC DNA]</scope>
    <source>
        <strain evidence="11">SPO-2</strain>
    </source>
</reference>
<evidence type="ECO:0000256" key="8">
    <source>
        <dbReference type="ARBA" id="ARBA00023136"/>
    </source>
</evidence>
<comment type="subcellular location">
    <subcellularLocation>
        <location evidence="1">Golgi apparatus membrane</location>
        <topology evidence="1">Single-pass type II membrane protein</topology>
    </subcellularLocation>
</comment>
<keyword evidence="6 10" id="KW-1133">Transmembrane helix</keyword>
<keyword evidence="5" id="KW-0735">Signal-anchor</keyword>
<dbReference type="SUPFAM" id="SSF52540">
    <property type="entry name" value="P-loop containing nucleoside triphosphate hydrolases"/>
    <property type="match status" value="1"/>
</dbReference>
<dbReference type="InterPro" id="IPR027417">
    <property type="entry name" value="P-loop_NTPase"/>
</dbReference>
<protein>
    <submittedName>
        <fullName evidence="11">Galactosylceramide sulfotransferase-like</fullName>
    </submittedName>
</protein>
<keyword evidence="8 10" id="KW-0472">Membrane</keyword>
<dbReference type="InterPro" id="IPR009729">
    <property type="entry name" value="Gal-3-0_sulfotransfrase"/>
</dbReference>
<evidence type="ECO:0000256" key="5">
    <source>
        <dbReference type="ARBA" id="ARBA00022968"/>
    </source>
</evidence>
<gene>
    <name evidence="11" type="ORF">LOD99_12350</name>
</gene>
<dbReference type="AlphaFoldDB" id="A0AAV7JEW8"/>
<dbReference type="GO" id="GO:0001733">
    <property type="term" value="F:galactosylceramide sulfotransferase activity"/>
    <property type="evidence" value="ECO:0007669"/>
    <property type="project" value="InterPro"/>
</dbReference>
<sequence>MWKKIKSVVKIFGILSLVVVLLLLLVSLPYINDRGQQSICIENCYQIIYSNTRESFVEIIDQKDTNTTWRCVNPDYIGDNARTSVALLKVHKAGSTTIASILYRFGIRRRLSFIMQKDDTIRFWPKTIDKAYKGFYPACRDNKYDILNIHSRYNGRDILTKYMREDTYVIAPLRHPMDQMISAVYYHGYINLLEKINKTFEDFLDNPNILNKDTGVVLLTWNLMSYDIGLDDFDIPNGVSKSYLKSQPKYIKEIDRFLNWTEENIDFFLIREKFDESLILLKDRLGWRIEDLVYFSLNTAAEPPKRNRRDTNRLRIKTEEFSYIDYLLYERMKLKLDRMIEEKGAELEVEVSKLRSLNKEFSEYCLEKVEVDSTLYGAVKILGNKVKNEHKDNKCCIETAISEIPYSEDIKKFMANDCNYY</sequence>
<evidence type="ECO:0000313" key="11">
    <source>
        <dbReference type="EMBL" id="KAI6647354.1"/>
    </source>
</evidence>
<keyword evidence="9" id="KW-0325">Glycoprotein</keyword>
<keyword evidence="7" id="KW-0333">Golgi apparatus</keyword>
<dbReference type="PANTHER" id="PTHR14647">
    <property type="entry name" value="GALACTOSE-3-O-SULFOTRANSFERASE"/>
    <property type="match status" value="1"/>
</dbReference>
<keyword evidence="12" id="KW-1185">Reference proteome</keyword>
<keyword evidence="4 10" id="KW-0812">Transmembrane</keyword>
<evidence type="ECO:0000256" key="7">
    <source>
        <dbReference type="ARBA" id="ARBA00023034"/>
    </source>
</evidence>
<dbReference type="GO" id="GO:0000139">
    <property type="term" value="C:Golgi membrane"/>
    <property type="evidence" value="ECO:0007669"/>
    <property type="project" value="UniProtKB-SubCell"/>
</dbReference>
<evidence type="ECO:0000256" key="1">
    <source>
        <dbReference type="ARBA" id="ARBA00004323"/>
    </source>
</evidence>
<evidence type="ECO:0000313" key="12">
    <source>
        <dbReference type="Proteomes" id="UP001165289"/>
    </source>
</evidence>
<name>A0AAV7JEW8_9METZ</name>
<proteinExistence type="inferred from homology"/>
<evidence type="ECO:0000256" key="4">
    <source>
        <dbReference type="ARBA" id="ARBA00022692"/>
    </source>
</evidence>
<dbReference type="EMBL" id="JAKMXF010000343">
    <property type="protein sequence ID" value="KAI6647354.1"/>
    <property type="molecule type" value="Genomic_DNA"/>
</dbReference>
<comment type="caution">
    <text evidence="11">The sequence shown here is derived from an EMBL/GenBank/DDBJ whole genome shotgun (WGS) entry which is preliminary data.</text>
</comment>
<dbReference type="PANTHER" id="PTHR14647:SF87">
    <property type="entry name" value="PUTATIVE-RELATED"/>
    <property type="match status" value="1"/>
</dbReference>
<keyword evidence="3" id="KW-0808">Transferase</keyword>
<dbReference type="Gene3D" id="3.40.50.300">
    <property type="entry name" value="P-loop containing nucleotide triphosphate hydrolases"/>
    <property type="match status" value="1"/>
</dbReference>
<evidence type="ECO:0000256" key="3">
    <source>
        <dbReference type="ARBA" id="ARBA00022679"/>
    </source>
</evidence>
<evidence type="ECO:0000256" key="9">
    <source>
        <dbReference type="ARBA" id="ARBA00023180"/>
    </source>
</evidence>
<dbReference type="Pfam" id="PF06990">
    <property type="entry name" value="Gal-3-0_sulfotr"/>
    <property type="match status" value="1"/>
</dbReference>
<organism evidence="11 12">
    <name type="scientific">Oopsacas minuta</name>
    <dbReference type="NCBI Taxonomy" id="111878"/>
    <lineage>
        <taxon>Eukaryota</taxon>
        <taxon>Metazoa</taxon>
        <taxon>Porifera</taxon>
        <taxon>Hexactinellida</taxon>
        <taxon>Hexasterophora</taxon>
        <taxon>Lyssacinosida</taxon>
        <taxon>Leucopsacidae</taxon>
        <taxon>Oopsacas</taxon>
    </lineage>
</organism>
<evidence type="ECO:0000256" key="2">
    <source>
        <dbReference type="ARBA" id="ARBA00008124"/>
    </source>
</evidence>
<evidence type="ECO:0000256" key="10">
    <source>
        <dbReference type="SAM" id="Phobius"/>
    </source>
</evidence>
<feature type="transmembrane region" description="Helical" evidence="10">
    <location>
        <begin position="12"/>
        <end position="31"/>
    </location>
</feature>
<dbReference type="GO" id="GO:0009247">
    <property type="term" value="P:glycolipid biosynthetic process"/>
    <property type="evidence" value="ECO:0007669"/>
    <property type="project" value="InterPro"/>
</dbReference>